<keyword evidence="4" id="KW-0675">Receptor</keyword>
<keyword evidence="5" id="KW-1185">Reference proteome</keyword>
<dbReference type="InterPro" id="IPR036400">
    <property type="entry name" value="Cyt_B5-like_heme/steroid_sf"/>
</dbReference>
<sequence length="225" mass="25480">MNKWVTSPSCRVRFKATQDVDVHLGVANILSWFIQICLDGLFCLGSVLLSLQVTWRAMFPISRRTSPNRELNSAHYTNDLRSFTVKELRQYDGLRQCNIYFAINGKVFDATNTGGILYLDGPLSCLSGRDASRALATYSLDQHLASECEMDDLSDLNPLQMDCLNQWEIQYSEMYPCVGMLVKNHQPCALQHECIKKIRASLDKLKSVDELPLPIILRNKILSCG</sequence>
<evidence type="ECO:0000313" key="5">
    <source>
        <dbReference type="Proteomes" id="UP001249851"/>
    </source>
</evidence>
<dbReference type="SMART" id="SM01117">
    <property type="entry name" value="Cyt-b5"/>
    <property type="match status" value="1"/>
</dbReference>
<keyword evidence="2" id="KW-0472">Membrane</keyword>
<dbReference type="InterPro" id="IPR001496">
    <property type="entry name" value="SOCS_box"/>
</dbReference>
<feature type="domain" description="SOCS box" evidence="3">
    <location>
        <begin position="181"/>
        <end position="221"/>
    </location>
</feature>
<organism evidence="4 5">
    <name type="scientific">Acropora cervicornis</name>
    <name type="common">Staghorn coral</name>
    <dbReference type="NCBI Taxonomy" id="6130"/>
    <lineage>
        <taxon>Eukaryota</taxon>
        <taxon>Metazoa</taxon>
        <taxon>Cnidaria</taxon>
        <taxon>Anthozoa</taxon>
        <taxon>Hexacorallia</taxon>
        <taxon>Scleractinia</taxon>
        <taxon>Astrocoeniina</taxon>
        <taxon>Acroporidae</taxon>
        <taxon>Acropora</taxon>
    </lineage>
</organism>
<name>A0AAD9VCH4_ACRCE</name>
<keyword evidence="2" id="KW-1133">Transmembrane helix</keyword>
<dbReference type="GO" id="GO:0005783">
    <property type="term" value="C:endoplasmic reticulum"/>
    <property type="evidence" value="ECO:0007669"/>
    <property type="project" value="TreeGrafter"/>
</dbReference>
<dbReference type="SUPFAM" id="SSF55856">
    <property type="entry name" value="Cytochrome b5-like heme/steroid binding domain"/>
    <property type="match status" value="1"/>
</dbReference>
<keyword evidence="2" id="KW-0812">Transmembrane</keyword>
<evidence type="ECO:0000259" key="3">
    <source>
        <dbReference type="PROSITE" id="PS50225"/>
    </source>
</evidence>
<dbReference type="EMBL" id="JARQWQ010000010">
    <property type="protein sequence ID" value="KAK2569269.1"/>
    <property type="molecule type" value="Genomic_DNA"/>
</dbReference>
<feature type="transmembrane region" description="Helical" evidence="2">
    <location>
        <begin position="32"/>
        <end position="55"/>
    </location>
</feature>
<comment type="similarity">
    <text evidence="1">Belongs to the cytochrome b5 family. MAPR subfamily.</text>
</comment>
<dbReference type="PANTHER" id="PTHR10281:SF106">
    <property type="entry name" value="IP06960P-RELATED"/>
    <property type="match status" value="1"/>
</dbReference>
<evidence type="ECO:0000313" key="4">
    <source>
        <dbReference type="EMBL" id="KAK2569269.1"/>
    </source>
</evidence>
<dbReference type="InterPro" id="IPR050577">
    <property type="entry name" value="MAPR/NEUFC/NENF-like"/>
</dbReference>
<dbReference type="PANTHER" id="PTHR10281">
    <property type="entry name" value="MEMBRANE-ASSOCIATED PROGESTERONE RECEPTOR COMPONENT-RELATED"/>
    <property type="match status" value="1"/>
</dbReference>
<reference evidence="4" key="1">
    <citation type="journal article" date="2023" name="G3 (Bethesda)">
        <title>Whole genome assembly and annotation of the endangered Caribbean coral Acropora cervicornis.</title>
        <authorList>
            <person name="Selwyn J.D."/>
            <person name="Vollmer S.V."/>
        </authorList>
    </citation>
    <scope>NUCLEOTIDE SEQUENCE</scope>
    <source>
        <strain evidence="4">K2</strain>
    </source>
</reference>
<dbReference type="GO" id="GO:0016020">
    <property type="term" value="C:membrane"/>
    <property type="evidence" value="ECO:0007669"/>
    <property type="project" value="TreeGrafter"/>
</dbReference>
<evidence type="ECO:0000256" key="2">
    <source>
        <dbReference type="SAM" id="Phobius"/>
    </source>
</evidence>
<dbReference type="PROSITE" id="PS50225">
    <property type="entry name" value="SOCS"/>
    <property type="match status" value="1"/>
</dbReference>
<proteinExistence type="inferred from homology"/>
<dbReference type="Proteomes" id="UP001249851">
    <property type="component" value="Unassembled WGS sequence"/>
</dbReference>
<gene>
    <name evidence="4" type="ORF">P5673_006178</name>
</gene>
<dbReference type="Gene3D" id="3.10.120.10">
    <property type="entry name" value="Cytochrome b5-like heme/steroid binding domain"/>
    <property type="match status" value="1"/>
</dbReference>
<reference evidence="4" key="2">
    <citation type="journal article" date="2023" name="Science">
        <title>Genomic signatures of disease resistance in endangered staghorn corals.</title>
        <authorList>
            <person name="Vollmer S.V."/>
            <person name="Selwyn J.D."/>
            <person name="Despard B.A."/>
            <person name="Roesel C.L."/>
        </authorList>
    </citation>
    <scope>NUCLEOTIDE SEQUENCE</scope>
    <source>
        <strain evidence="4">K2</strain>
    </source>
</reference>
<dbReference type="AlphaFoldDB" id="A0AAD9VCH4"/>
<accession>A0AAD9VCH4</accession>
<dbReference type="InterPro" id="IPR001199">
    <property type="entry name" value="Cyt_B5-like_heme/steroid-bd"/>
</dbReference>
<comment type="caution">
    <text evidence="4">The sequence shown here is derived from an EMBL/GenBank/DDBJ whole genome shotgun (WGS) entry which is preliminary data.</text>
</comment>
<evidence type="ECO:0000256" key="1">
    <source>
        <dbReference type="ARBA" id="ARBA00038357"/>
    </source>
</evidence>
<protein>
    <submittedName>
        <fullName evidence="4">Membrane-associated progesterone receptor component 2</fullName>
    </submittedName>
</protein>